<organism evidence="1 2">
    <name type="scientific">Phaeosphaeria nodorum (strain SN15 / ATCC MYA-4574 / FGSC 10173)</name>
    <name type="common">Glume blotch fungus</name>
    <name type="synonym">Parastagonospora nodorum</name>
    <dbReference type="NCBI Taxonomy" id="321614"/>
    <lineage>
        <taxon>Eukaryota</taxon>
        <taxon>Fungi</taxon>
        <taxon>Dikarya</taxon>
        <taxon>Ascomycota</taxon>
        <taxon>Pezizomycotina</taxon>
        <taxon>Dothideomycetes</taxon>
        <taxon>Pleosporomycetidae</taxon>
        <taxon>Pleosporales</taxon>
        <taxon>Pleosporineae</taxon>
        <taxon>Phaeosphaeriaceae</taxon>
        <taxon>Parastagonospora</taxon>
    </lineage>
</organism>
<accession>Q0V3N1</accession>
<proteinExistence type="predicted"/>
<sequence>MALQPGLRACSPGLMISESLTKITVQCITPEFHEEFQLRVE</sequence>
<name>Q0V3N1_PHANO</name>
<reference evidence="2" key="1">
    <citation type="journal article" date="2007" name="Plant Cell">
        <title>Dothideomycete-plant interactions illuminated by genome sequencing and EST analysis of the wheat pathogen Stagonospora nodorum.</title>
        <authorList>
            <person name="Hane J.K."/>
            <person name="Lowe R.G."/>
            <person name="Solomon P.S."/>
            <person name="Tan K.C."/>
            <person name="Schoch C.L."/>
            <person name="Spatafora J.W."/>
            <person name="Crous P.W."/>
            <person name="Kodira C."/>
            <person name="Birren B.W."/>
            <person name="Galagan J.E."/>
            <person name="Torriani S.F."/>
            <person name="McDonald B.A."/>
            <person name="Oliver R.P."/>
        </authorList>
    </citation>
    <scope>NUCLEOTIDE SEQUENCE [LARGE SCALE GENOMIC DNA]</scope>
    <source>
        <strain evidence="2">SN15 / ATCC MYA-4574 / FGSC 10173</strain>
    </source>
</reference>
<evidence type="ECO:0000313" key="2">
    <source>
        <dbReference type="Proteomes" id="UP000001055"/>
    </source>
</evidence>
<gene>
    <name evidence="1" type="ORF">SNOG_01383</name>
</gene>
<dbReference type="InParanoid" id="Q0V3N1"/>
<evidence type="ECO:0000313" key="1">
    <source>
        <dbReference type="EMBL" id="EAT91032.1"/>
    </source>
</evidence>
<dbReference type="EMBL" id="CH445326">
    <property type="protein sequence ID" value="EAT91032.1"/>
    <property type="molecule type" value="Genomic_DNA"/>
</dbReference>
<dbReference type="KEGG" id="pno:SNOG_01383"/>
<dbReference type="Proteomes" id="UP000001055">
    <property type="component" value="Unassembled WGS sequence"/>
</dbReference>
<protein>
    <submittedName>
        <fullName evidence="1">Uncharacterized protein</fullName>
    </submittedName>
</protein>
<dbReference type="GeneID" id="5968869"/>
<dbReference type="RefSeq" id="XP_001792024.1">
    <property type="nucleotide sequence ID" value="XM_001791972.1"/>
</dbReference>
<dbReference type="AlphaFoldDB" id="Q0V3N1"/>